<dbReference type="PANTHER" id="PTHR43283:SF7">
    <property type="entry name" value="BETA-LACTAMASE-RELATED DOMAIN-CONTAINING PROTEIN"/>
    <property type="match status" value="1"/>
</dbReference>
<dbReference type="InterPro" id="IPR050789">
    <property type="entry name" value="Diverse_Enzym_Activities"/>
</dbReference>
<dbReference type="Proteomes" id="UP000031278">
    <property type="component" value="Unassembled WGS sequence"/>
</dbReference>
<keyword evidence="1" id="KW-1133">Transmembrane helix</keyword>
<sequence>MVGNNRFNHLATTLGVVVSVLAIAWVMFNPAKTDLEGFQWTQAAKSGDWATSLPEAEGFKTKRLLELHDLVTLKKTKKVQSLLIVRNGHLVFEQYYPVQSSPDGTPMPQYFPPGVDTYHQMRSVTKTVTSTLIGHLLYTGAIADTDTPLFDYFPNEELQDADKKQLISLENALDFNSGLDWKEWGAYPSDAMGMWLSKDPYQYIFDKKIAHSPGEVYAYQGAMSVLLGGVVEKVTGKSLSQYAEQALFNPLGITHYDWFAHEVTGDYLGSSGLYLRSRDLAKLGQLYLNNGVWEGKRIFSDQWAQQSLVPKGKFWPHKTIEYGHNWWFPLITVDGDRLTVAGMRGFGGQEMFIIPQHNLVIAMTSGAFIGQDEDFPFELMVDYILPAIGISKAKYISQI</sequence>
<gene>
    <name evidence="3" type="ORF">RJ45_23655</name>
</gene>
<accession>A0A0B9GU49</accession>
<dbReference type="SUPFAM" id="SSF56601">
    <property type="entry name" value="beta-lactamase/transpeptidase-like"/>
    <property type="match status" value="1"/>
</dbReference>
<evidence type="ECO:0000259" key="2">
    <source>
        <dbReference type="Pfam" id="PF00144"/>
    </source>
</evidence>
<evidence type="ECO:0000313" key="3">
    <source>
        <dbReference type="EMBL" id="KHT60227.1"/>
    </source>
</evidence>
<dbReference type="InterPro" id="IPR001466">
    <property type="entry name" value="Beta-lactam-related"/>
</dbReference>
<dbReference type="Gene3D" id="3.40.710.10">
    <property type="entry name" value="DD-peptidase/beta-lactamase superfamily"/>
    <property type="match status" value="1"/>
</dbReference>
<feature type="transmembrane region" description="Helical" evidence="1">
    <location>
        <begin position="7"/>
        <end position="28"/>
    </location>
</feature>
<protein>
    <recommendedName>
        <fullName evidence="2">Beta-lactamase-related domain-containing protein</fullName>
    </recommendedName>
</protein>
<keyword evidence="1" id="KW-0812">Transmembrane</keyword>
<comment type="caution">
    <text evidence="3">The sequence shown here is derived from an EMBL/GenBank/DDBJ whole genome shotgun (WGS) entry which is preliminary data.</text>
</comment>
<dbReference type="Pfam" id="PF00144">
    <property type="entry name" value="Beta-lactamase"/>
    <property type="match status" value="1"/>
</dbReference>
<organism evidence="3 4">
    <name type="scientific">Photobacterium gaetbulicola</name>
    <dbReference type="NCBI Taxonomy" id="1295392"/>
    <lineage>
        <taxon>Bacteria</taxon>
        <taxon>Pseudomonadati</taxon>
        <taxon>Pseudomonadota</taxon>
        <taxon>Gammaproteobacteria</taxon>
        <taxon>Vibrionales</taxon>
        <taxon>Vibrionaceae</taxon>
        <taxon>Photobacterium</taxon>
    </lineage>
</organism>
<name>A0A0B9GU49_9GAMM</name>
<dbReference type="PANTHER" id="PTHR43283">
    <property type="entry name" value="BETA-LACTAMASE-RELATED"/>
    <property type="match status" value="1"/>
</dbReference>
<dbReference type="RefSeq" id="WP_039468532.1">
    <property type="nucleotide sequence ID" value="NZ_JWLZ01000209.1"/>
</dbReference>
<reference evidence="3 4" key="1">
    <citation type="submission" date="2014-12" db="EMBL/GenBank/DDBJ databases">
        <title>Genome sequencing of Photobacterium gaetbulicola AD005a.</title>
        <authorList>
            <person name="Adrian T.G.S."/>
            <person name="Chan K.G."/>
        </authorList>
    </citation>
    <scope>NUCLEOTIDE SEQUENCE [LARGE SCALE GENOMIC DNA]</scope>
    <source>
        <strain evidence="3 4">AD005a</strain>
    </source>
</reference>
<dbReference type="EMBL" id="JWLZ01000209">
    <property type="protein sequence ID" value="KHT60227.1"/>
    <property type="molecule type" value="Genomic_DNA"/>
</dbReference>
<feature type="domain" description="Beta-lactamase-related" evidence="2">
    <location>
        <begin position="81"/>
        <end position="366"/>
    </location>
</feature>
<evidence type="ECO:0000313" key="4">
    <source>
        <dbReference type="Proteomes" id="UP000031278"/>
    </source>
</evidence>
<dbReference type="InterPro" id="IPR012338">
    <property type="entry name" value="Beta-lactam/transpept-like"/>
</dbReference>
<evidence type="ECO:0000256" key="1">
    <source>
        <dbReference type="SAM" id="Phobius"/>
    </source>
</evidence>
<proteinExistence type="predicted"/>
<dbReference type="AlphaFoldDB" id="A0A0B9GU49"/>
<keyword evidence="1" id="KW-0472">Membrane</keyword>